<gene>
    <name evidence="1" type="ORF">DPMN_065447</name>
</gene>
<reference evidence="1" key="2">
    <citation type="submission" date="2020-11" db="EMBL/GenBank/DDBJ databases">
        <authorList>
            <person name="McCartney M.A."/>
            <person name="Auch B."/>
            <person name="Kono T."/>
            <person name="Mallez S."/>
            <person name="Becker A."/>
            <person name="Gohl D.M."/>
            <person name="Silverstein K.A.T."/>
            <person name="Koren S."/>
            <person name="Bechman K.B."/>
            <person name="Herman A."/>
            <person name="Abrahante J.E."/>
            <person name="Garbe J."/>
        </authorList>
    </citation>
    <scope>NUCLEOTIDE SEQUENCE</scope>
    <source>
        <strain evidence="1">Duluth1</strain>
        <tissue evidence="1">Whole animal</tissue>
    </source>
</reference>
<proteinExistence type="predicted"/>
<evidence type="ECO:0000313" key="2">
    <source>
        <dbReference type="Proteomes" id="UP000828390"/>
    </source>
</evidence>
<sequence>MDRAPVAMDIMAEKALEDLGRNQATVPNPVKVEKARRVPKAIHRNPAAIIVQKGITEHDGQ</sequence>
<name>A0A9D4BU74_DREPO</name>
<dbReference type="EMBL" id="JAIWYP010000014">
    <property type="protein sequence ID" value="KAH3706068.1"/>
    <property type="molecule type" value="Genomic_DNA"/>
</dbReference>
<organism evidence="1 2">
    <name type="scientific">Dreissena polymorpha</name>
    <name type="common">Zebra mussel</name>
    <name type="synonym">Mytilus polymorpha</name>
    <dbReference type="NCBI Taxonomy" id="45954"/>
    <lineage>
        <taxon>Eukaryota</taxon>
        <taxon>Metazoa</taxon>
        <taxon>Spiralia</taxon>
        <taxon>Lophotrochozoa</taxon>
        <taxon>Mollusca</taxon>
        <taxon>Bivalvia</taxon>
        <taxon>Autobranchia</taxon>
        <taxon>Heteroconchia</taxon>
        <taxon>Euheterodonta</taxon>
        <taxon>Imparidentia</taxon>
        <taxon>Neoheterodontei</taxon>
        <taxon>Myida</taxon>
        <taxon>Dreissenoidea</taxon>
        <taxon>Dreissenidae</taxon>
        <taxon>Dreissena</taxon>
    </lineage>
</organism>
<accession>A0A9D4BU74</accession>
<reference evidence="1" key="1">
    <citation type="journal article" date="2019" name="bioRxiv">
        <title>The Genome of the Zebra Mussel, Dreissena polymorpha: A Resource for Invasive Species Research.</title>
        <authorList>
            <person name="McCartney M.A."/>
            <person name="Auch B."/>
            <person name="Kono T."/>
            <person name="Mallez S."/>
            <person name="Zhang Y."/>
            <person name="Obille A."/>
            <person name="Becker A."/>
            <person name="Abrahante J.E."/>
            <person name="Garbe J."/>
            <person name="Badalamenti J.P."/>
            <person name="Herman A."/>
            <person name="Mangelson H."/>
            <person name="Liachko I."/>
            <person name="Sullivan S."/>
            <person name="Sone E.D."/>
            <person name="Koren S."/>
            <person name="Silverstein K.A.T."/>
            <person name="Beckman K.B."/>
            <person name="Gohl D.M."/>
        </authorList>
    </citation>
    <scope>NUCLEOTIDE SEQUENCE</scope>
    <source>
        <strain evidence="1">Duluth1</strain>
        <tissue evidence="1">Whole animal</tissue>
    </source>
</reference>
<comment type="caution">
    <text evidence="1">The sequence shown here is derived from an EMBL/GenBank/DDBJ whole genome shotgun (WGS) entry which is preliminary data.</text>
</comment>
<protein>
    <submittedName>
        <fullName evidence="1">Uncharacterized protein</fullName>
    </submittedName>
</protein>
<evidence type="ECO:0000313" key="1">
    <source>
        <dbReference type="EMBL" id="KAH3706068.1"/>
    </source>
</evidence>
<dbReference type="Proteomes" id="UP000828390">
    <property type="component" value="Unassembled WGS sequence"/>
</dbReference>
<keyword evidence="2" id="KW-1185">Reference proteome</keyword>
<dbReference type="AlphaFoldDB" id="A0A9D4BU74"/>